<dbReference type="Proteomes" id="UP000563523">
    <property type="component" value="Unassembled WGS sequence"/>
</dbReference>
<accession>A0A850R7S7</accession>
<evidence type="ECO:0000256" key="1">
    <source>
        <dbReference type="SAM" id="Phobius"/>
    </source>
</evidence>
<dbReference type="PANTHER" id="PTHR34978">
    <property type="entry name" value="POSSIBLE SENSOR-TRANSDUCER PROTEIN BLAR"/>
    <property type="match status" value="1"/>
</dbReference>
<dbReference type="InterPro" id="IPR008756">
    <property type="entry name" value="Peptidase_M56"/>
</dbReference>
<keyword evidence="1" id="KW-1133">Transmembrane helix</keyword>
<evidence type="ECO:0000259" key="2">
    <source>
        <dbReference type="Pfam" id="PF05569"/>
    </source>
</evidence>
<reference evidence="3 4" key="1">
    <citation type="submission" date="2020-06" db="EMBL/GenBank/DDBJ databases">
        <authorList>
            <person name="Kang J."/>
        </authorList>
    </citation>
    <scope>NUCLEOTIDE SEQUENCE [LARGE SCALE GENOMIC DNA]</scope>
    <source>
        <strain evidence="3 4">DCY120</strain>
    </source>
</reference>
<dbReference type="PANTHER" id="PTHR34978:SF3">
    <property type="entry name" value="SLR0241 PROTEIN"/>
    <property type="match status" value="1"/>
</dbReference>
<feature type="transmembrane region" description="Helical" evidence="1">
    <location>
        <begin position="6"/>
        <end position="26"/>
    </location>
</feature>
<comment type="caution">
    <text evidence="3">The sequence shown here is derived from an EMBL/GenBank/DDBJ whole genome shotgun (WGS) entry which is preliminary data.</text>
</comment>
<dbReference type="AlphaFoldDB" id="A0A850R7S7"/>
<dbReference type="CDD" id="cd07341">
    <property type="entry name" value="M56_BlaR1_MecR1_like"/>
    <property type="match status" value="1"/>
</dbReference>
<feature type="transmembrane region" description="Helical" evidence="1">
    <location>
        <begin position="294"/>
        <end position="313"/>
    </location>
</feature>
<proteinExistence type="predicted"/>
<feature type="domain" description="Peptidase M56" evidence="2">
    <location>
        <begin position="91"/>
        <end position="283"/>
    </location>
</feature>
<dbReference type="InterPro" id="IPR052173">
    <property type="entry name" value="Beta-lactam_resp_regulator"/>
</dbReference>
<gene>
    <name evidence="3" type="ORF">HU830_05335</name>
</gene>
<dbReference type="RefSeq" id="WP_176942749.1">
    <property type="nucleotide sequence ID" value="NZ_JABZEC010000004.1"/>
</dbReference>
<keyword evidence="4" id="KW-1185">Reference proteome</keyword>
<dbReference type="Pfam" id="PF05569">
    <property type="entry name" value="Peptidase_M56"/>
    <property type="match status" value="1"/>
</dbReference>
<feature type="transmembrane region" description="Helical" evidence="1">
    <location>
        <begin position="38"/>
        <end position="58"/>
    </location>
</feature>
<protein>
    <submittedName>
        <fullName evidence="3">M56 family metallopeptidase</fullName>
    </submittedName>
</protein>
<evidence type="ECO:0000313" key="3">
    <source>
        <dbReference type="EMBL" id="NVY96585.1"/>
    </source>
</evidence>
<organism evidence="3 4">
    <name type="scientific">Bombilactobacillus apium</name>
    <dbReference type="NCBI Taxonomy" id="2675299"/>
    <lineage>
        <taxon>Bacteria</taxon>
        <taxon>Bacillati</taxon>
        <taxon>Bacillota</taxon>
        <taxon>Bacilli</taxon>
        <taxon>Lactobacillales</taxon>
        <taxon>Lactobacillaceae</taxon>
        <taxon>Bombilactobacillus</taxon>
    </lineage>
</organism>
<keyword evidence="1" id="KW-0472">Membrane</keyword>
<evidence type="ECO:0000313" key="4">
    <source>
        <dbReference type="Proteomes" id="UP000563523"/>
    </source>
</evidence>
<feature type="transmembrane region" description="Helical" evidence="1">
    <location>
        <begin position="91"/>
        <end position="111"/>
    </location>
</feature>
<sequence length="379" mass="44010">MHLSLSSILISILFATLLIVIFEFILDKTSLYKVFRVDFLLSFCVLLVVRLCLPVELINTKTIKAPHFLSVLYEFLHQDLLTYHGLYIDPWLIIIVVWTIGVAIKVSLLIYHQTHSSRIIEQLLEPVKFESSNKHSKFRHHTIPIYYLDFSGSPFVVGLLKPKIIIPKQLENSKYLDFILSHEVQHIRNHDLWSKAVVELVICLYWWFPPIYRFRTQFALVLEMYVDSQVERKIDRNDSDLVYAESLVEISKSISGGSKKKDSLLSLQFTIAEEHTLSRRIKFMFEDHRFKHTHLVSIIVIPLLLFLVTSIVVEPDISNAPNTKGTYRVYPKGNSKDYLLKKGKKYYLVIDGHIVGTVDNIKDPSVNKLKIREEKLSGK</sequence>
<keyword evidence="1" id="KW-0812">Transmembrane</keyword>
<dbReference type="EMBL" id="JABZEC010000004">
    <property type="protein sequence ID" value="NVY96585.1"/>
    <property type="molecule type" value="Genomic_DNA"/>
</dbReference>
<name>A0A850R7S7_9LACO</name>